<comment type="caution">
    <text evidence="3">The sequence shown here is derived from an EMBL/GenBank/DDBJ whole genome shotgun (WGS) entry which is preliminary data.</text>
</comment>
<feature type="compositionally biased region" description="Basic and acidic residues" evidence="1">
    <location>
        <begin position="49"/>
        <end position="58"/>
    </location>
</feature>
<keyword evidence="4" id="KW-1185">Reference proteome</keyword>
<evidence type="ECO:0000313" key="4">
    <source>
        <dbReference type="Proteomes" id="UP001212152"/>
    </source>
</evidence>
<feature type="compositionally biased region" description="Basic and acidic residues" evidence="1">
    <location>
        <begin position="290"/>
        <end position="319"/>
    </location>
</feature>
<accession>A0AAD5TJ01</accession>
<protein>
    <recommendedName>
        <fullName evidence="2">YTH domain-containing protein</fullName>
    </recommendedName>
</protein>
<dbReference type="Pfam" id="PF04146">
    <property type="entry name" value="YTH"/>
    <property type="match status" value="1"/>
</dbReference>
<gene>
    <name evidence="3" type="ORF">HDU87_004905</name>
</gene>
<sequence>MGTVNILDDILGAEDDELDFDFAESKSNQPEEPHSQPPLVSKRPSPALPDDRPRREAESEPPSLTIRNVAPPRESDVTRGNDARPAVRSGEGGDSWRPATRAAGPGVAAGGPAETAGLQQTAWQHLEDCLPDETIMVPGAREPQTGPRTDLVPRADHFHQVVICRDILAGTRADTPGNRSRPQAYQALDNEKTSTAAQGLSSSTKNAQGVKDNDGLDTPFRAAAAEEKGSQQSTATPVRLPADRDRRSVNVKTPDAMPRDTGRPPSTDLRHRDDRVVSQVNKVPSNAKDYISEPRADTQAEPRDQRTVRRVEPDQRTQNREPGSSKGHVGEPIPFLKDANQGPHEIRTPAPSVPDKLEAPAIPMGVHPERLKAMGLLSTPAPVASPVAQRAYAFKRSPEASPTARGASITDRLGPRVPDLTDGPLSGNLKRKRHEEKGAGEKESRRRSEFADRAPGMLCAPCDWWRRPGADIARYSGATGHSKAPSRYFILFYPDRAAQQQSKAMNKLVVNPEIARKLRAAFEATRDIILLFIVGNTRSFCGYARMVGSSIAEAGPALHLKWETDCNVHREIVRDRVKVSGGRNPLRLDFDGEEVAEQEGQAIQVVLDAETSKGEHVRPIHEPLRFGTGGASDR</sequence>
<feature type="compositionally biased region" description="Basic and acidic residues" evidence="1">
    <location>
        <begin position="435"/>
        <end position="450"/>
    </location>
</feature>
<feature type="region of interest" description="Disordered" evidence="1">
    <location>
        <begin position="171"/>
        <end position="360"/>
    </location>
</feature>
<dbReference type="AlphaFoldDB" id="A0AAD5TJ01"/>
<reference evidence="3" key="1">
    <citation type="submission" date="2020-05" db="EMBL/GenBank/DDBJ databases">
        <title>Phylogenomic resolution of chytrid fungi.</title>
        <authorList>
            <person name="Stajich J.E."/>
            <person name="Amses K."/>
            <person name="Simmons R."/>
            <person name="Seto K."/>
            <person name="Myers J."/>
            <person name="Bonds A."/>
            <person name="Quandt C.A."/>
            <person name="Barry K."/>
            <person name="Liu P."/>
            <person name="Grigoriev I."/>
            <person name="Longcore J.E."/>
            <person name="James T.Y."/>
        </authorList>
    </citation>
    <scope>NUCLEOTIDE SEQUENCE</scope>
    <source>
        <strain evidence="3">JEL0379</strain>
    </source>
</reference>
<evidence type="ECO:0000313" key="3">
    <source>
        <dbReference type="EMBL" id="KAJ3176577.1"/>
    </source>
</evidence>
<feature type="region of interest" description="Disordered" evidence="1">
    <location>
        <begin position="20"/>
        <end position="113"/>
    </location>
</feature>
<name>A0AAD5TJ01_9FUNG</name>
<dbReference type="InterPro" id="IPR007275">
    <property type="entry name" value="YTH_domain"/>
</dbReference>
<evidence type="ECO:0000256" key="1">
    <source>
        <dbReference type="SAM" id="MobiDB-lite"/>
    </source>
</evidence>
<feature type="region of interest" description="Disordered" evidence="1">
    <location>
        <begin position="394"/>
        <end position="450"/>
    </location>
</feature>
<dbReference type="EMBL" id="JADGJQ010000039">
    <property type="protein sequence ID" value="KAJ3176577.1"/>
    <property type="molecule type" value="Genomic_DNA"/>
</dbReference>
<feature type="compositionally biased region" description="Basic and acidic residues" evidence="1">
    <location>
        <begin position="73"/>
        <end position="82"/>
    </location>
</feature>
<organism evidence="3 4">
    <name type="scientific">Geranomyces variabilis</name>
    <dbReference type="NCBI Taxonomy" id="109894"/>
    <lineage>
        <taxon>Eukaryota</taxon>
        <taxon>Fungi</taxon>
        <taxon>Fungi incertae sedis</taxon>
        <taxon>Chytridiomycota</taxon>
        <taxon>Chytridiomycota incertae sedis</taxon>
        <taxon>Chytridiomycetes</taxon>
        <taxon>Spizellomycetales</taxon>
        <taxon>Powellomycetaceae</taxon>
        <taxon>Geranomyces</taxon>
    </lineage>
</organism>
<evidence type="ECO:0000259" key="2">
    <source>
        <dbReference type="PROSITE" id="PS50882"/>
    </source>
</evidence>
<feature type="compositionally biased region" description="Low complexity" evidence="1">
    <location>
        <begin position="97"/>
        <end position="113"/>
    </location>
</feature>
<feature type="compositionally biased region" description="Basic and acidic residues" evidence="1">
    <location>
        <begin position="257"/>
        <end position="276"/>
    </location>
</feature>
<dbReference type="PROSITE" id="PS50882">
    <property type="entry name" value="YTH"/>
    <property type="match status" value="1"/>
</dbReference>
<proteinExistence type="predicted"/>
<dbReference type="Gene3D" id="3.10.590.10">
    <property type="entry name" value="ph1033 like domains"/>
    <property type="match status" value="1"/>
</dbReference>
<dbReference type="GO" id="GO:0003723">
    <property type="term" value="F:RNA binding"/>
    <property type="evidence" value="ECO:0007669"/>
    <property type="project" value="InterPro"/>
</dbReference>
<feature type="compositionally biased region" description="Polar residues" evidence="1">
    <location>
        <begin position="193"/>
        <end position="207"/>
    </location>
</feature>
<feature type="domain" description="YTH" evidence="2">
    <location>
        <begin position="486"/>
        <end position="607"/>
    </location>
</feature>
<dbReference type="Proteomes" id="UP001212152">
    <property type="component" value="Unassembled WGS sequence"/>
</dbReference>